<protein>
    <recommendedName>
        <fullName evidence="3">Tetratricopeptide repeat protein</fullName>
    </recommendedName>
</protein>
<name>A0A841FJX6_9ACTN</name>
<proteinExistence type="predicted"/>
<evidence type="ECO:0000313" key="2">
    <source>
        <dbReference type="Proteomes" id="UP000548476"/>
    </source>
</evidence>
<dbReference type="AlphaFoldDB" id="A0A841FJX6"/>
<dbReference type="Proteomes" id="UP000548476">
    <property type="component" value="Unassembled WGS sequence"/>
</dbReference>
<evidence type="ECO:0008006" key="3">
    <source>
        <dbReference type="Google" id="ProtNLM"/>
    </source>
</evidence>
<accession>A0A841FJX6</accession>
<evidence type="ECO:0000313" key="1">
    <source>
        <dbReference type="EMBL" id="MBB6035243.1"/>
    </source>
</evidence>
<comment type="caution">
    <text evidence="1">The sequence shown here is derived from an EMBL/GenBank/DDBJ whole genome shotgun (WGS) entry which is preliminary data.</text>
</comment>
<dbReference type="EMBL" id="JACHGT010000006">
    <property type="protein sequence ID" value="MBB6035243.1"/>
    <property type="molecule type" value="Genomic_DNA"/>
</dbReference>
<reference evidence="1 2" key="1">
    <citation type="submission" date="2020-08" db="EMBL/GenBank/DDBJ databases">
        <title>Genomic Encyclopedia of Type Strains, Phase IV (KMG-IV): sequencing the most valuable type-strain genomes for metagenomic binning, comparative biology and taxonomic classification.</title>
        <authorList>
            <person name="Goeker M."/>
        </authorList>
    </citation>
    <scope>NUCLEOTIDE SEQUENCE [LARGE SCALE GENOMIC DNA]</scope>
    <source>
        <strain evidence="1 2">YIM 65646</strain>
    </source>
</reference>
<sequence length="278" mass="29144">MRRRRLLLGLTLAPLAGLSPGVDLRALADELTRRDLAHGGAAVAAEARSAATWVLTRSARGDDAAVILDRTAWALRDTGAAAAHDLLARAETVAEDPWLRTHIRLDRALAHDDAGDHAAALRELTGALTGPVAPLQRGGLHAAAARCAERAGDTRAAVAHLKAAEGLHETADHTDVPDWAAAVLGDPGQLPGAIGRGWLTAGRYRDAEAWLTRADEAYAPGRARGRANGLVRRAHARLASGDLAGCDADLAAAGDAPVRSARLAAGLERVRRLRTSRR</sequence>
<organism evidence="1 2">
    <name type="scientific">Phytomonospora endophytica</name>
    <dbReference type="NCBI Taxonomy" id="714109"/>
    <lineage>
        <taxon>Bacteria</taxon>
        <taxon>Bacillati</taxon>
        <taxon>Actinomycetota</taxon>
        <taxon>Actinomycetes</taxon>
        <taxon>Micromonosporales</taxon>
        <taxon>Micromonosporaceae</taxon>
        <taxon>Phytomonospora</taxon>
    </lineage>
</organism>
<dbReference type="RefSeq" id="WP_184788099.1">
    <property type="nucleotide sequence ID" value="NZ_BONT01000004.1"/>
</dbReference>
<gene>
    <name evidence="1" type="ORF">HNR73_003100</name>
</gene>
<keyword evidence="2" id="KW-1185">Reference proteome</keyword>